<dbReference type="GO" id="GO:0016747">
    <property type="term" value="F:acyltransferase activity, transferring groups other than amino-acyl groups"/>
    <property type="evidence" value="ECO:0007669"/>
    <property type="project" value="TreeGrafter"/>
</dbReference>
<dbReference type="InterPro" id="IPR023213">
    <property type="entry name" value="CAT-like_dom_sf"/>
</dbReference>
<evidence type="ECO:0000256" key="1">
    <source>
        <dbReference type="ARBA" id="ARBA00009861"/>
    </source>
</evidence>
<organism evidence="2 3">
    <name type="scientific">Cannabis sativa</name>
    <name type="common">Hemp</name>
    <name type="synonym">Marijuana</name>
    <dbReference type="NCBI Taxonomy" id="3483"/>
    <lineage>
        <taxon>Eukaryota</taxon>
        <taxon>Viridiplantae</taxon>
        <taxon>Streptophyta</taxon>
        <taxon>Embryophyta</taxon>
        <taxon>Tracheophyta</taxon>
        <taxon>Spermatophyta</taxon>
        <taxon>Magnoliopsida</taxon>
        <taxon>eudicotyledons</taxon>
        <taxon>Gunneridae</taxon>
        <taxon>Pentapetalae</taxon>
        <taxon>rosids</taxon>
        <taxon>fabids</taxon>
        <taxon>Rosales</taxon>
        <taxon>Cannabaceae</taxon>
        <taxon>Cannabis</taxon>
    </lineage>
</organism>
<protein>
    <submittedName>
        <fullName evidence="2">Uncharacterized protein</fullName>
    </submittedName>
</protein>
<proteinExistence type="inferred from homology"/>
<comment type="caution">
    <text evidence="2">The sequence shown here is derived from an EMBL/GenBank/DDBJ whole genome shotgun (WGS) entry which is preliminary data.</text>
</comment>
<reference evidence="2 3" key="1">
    <citation type="journal article" date="2020" name="bioRxiv">
        <title>Sequence and annotation of 42 cannabis genomes reveals extensive copy number variation in cannabinoid synthesis and pathogen resistance genes.</title>
        <authorList>
            <person name="Mckernan K.J."/>
            <person name="Helbert Y."/>
            <person name="Kane L.T."/>
            <person name="Ebling H."/>
            <person name="Zhang L."/>
            <person name="Liu B."/>
            <person name="Eaton Z."/>
            <person name="Mclaughlin S."/>
            <person name="Kingan S."/>
            <person name="Baybayan P."/>
            <person name="Concepcion G."/>
            <person name="Jordan M."/>
            <person name="Riva A."/>
            <person name="Barbazuk W."/>
            <person name="Harkins T."/>
        </authorList>
    </citation>
    <scope>NUCLEOTIDE SEQUENCE [LARGE SCALE GENOMIC DNA]</scope>
    <source>
        <strain evidence="3">cv. Jamaican Lion 4</strain>
        <tissue evidence="2">Leaf</tissue>
    </source>
</reference>
<dbReference type="Proteomes" id="UP000525078">
    <property type="component" value="Unassembled WGS sequence"/>
</dbReference>
<sequence length="462" mass="51959">MELKMKQKVMVTPAKPTWKGNQSLSVWEQIGCTTYLSITYFYSPNTTPFETITQTLIDSLSHTLLHFYPLAGRLRSLDNGGFQLECNEDGVVFVAAELNTDLSYFEKDYFTPTPETNRFLLPYSNESLPIHERPILLVQLTKLSCGGLSIGITISHALVDGVSIGNFMTEWAGLTRGLPLQKAPFFDKKAFGVGNRCVGNPQLFDHSNNFCNKMPFLLKQPDTAAAAAATVFTLKLTKEQVQKLKHKANNNDLDRRSRPYTCFEALTAHIWRCSIKARKNLSEQVTACLMSIDPRQRLEPPLPFSYFGRASFEAMASCEAGELLSKPLSYGVSKVRSVIEMVTNDYIMSATEFLKSQQDLTKFQYCNVTTSSNGGGGRNWGNPNICVTSWLNLPYQGIDFGWGKEIHFGPAYEEFDGGFVIIRKMNNNNNNNNDADDHSVFVFGGLLLQHVQPFKNYFYHDI</sequence>
<gene>
    <name evidence="2" type="ORF">F8388_024515</name>
</gene>
<dbReference type="Gene3D" id="3.30.559.10">
    <property type="entry name" value="Chloramphenicol acetyltransferase-like domain"/>
    <property type="match status" value="2"/>
</dbReference>
<dbReference type="EMBL" id="JAATIP010000065">
    <property type="protein sequence ID" value="KAF4380222.1"/>
    <property type="molecule type" value="Genomic_DNA"/>
</dbReference>
<dbReference type="InterPro" id="IPR050317">
    <property type="entry name" value="Plant_Fungal_Acyltransferase"/>
</dbReference>
<dbReference type="Pfam" id="PF02458">
    <property type="entry name" value="Transferase"/>
    <property type="match status" value="1"/>
</dbReference>
<dbReference type="PANTHER" id="PTHR31642:SF324">
    <property type="entry name" value="SPERMIDINE HYDROXYCINNAMOYL TRANSFERASE"/>
    <property type="match status" value="1"/>
</dbReference>
<comment type="similarity">
    <text evidence="1">Belongs to the plant acyltransferase family.</text>
</comment>
<dbReference type="AlphaFoldDB" id="A0A7J6GBP1"/>
<name>A0A7J6GBP1_CANSA</name>
<accession>A0A7J6GBP1</accession>
<dbReference type="SUPFAM" id="SSF52777">
    <property type="entry name" value="CoA-dependent acyltransferases"/>
    <property type="match status" value="1"/>
</dbReference>
<evidence type="ECO:0000313" key="3">
    <source>
        <dbReference type="Proteomes" id="UP000525078"/>
    </source>
</evidence>
<evidence type="ECO:0000313" key="2">
    <source>
        <dbReference type="EMBL" id="KAF4380222.1"/>
    </source>
</evidence>
<dbReference type="PANTHER" id="PTHR31642">
    <property type="entry name" value="TRICHOTHECENE 3-O-ACETYLTRANSFERASE"/>
    <property type="match status" value="1"/>
</dbReference>